<dbReference type="RefSeq" id="WP_067620325.1">
    <property type="nucleotide sequence ID" value="NZ_MAGO01000013.1"/>
</dbReference>
<accession>A0A1B9F358</accession>
<dbReference type="OrthoDB" id="9800445at2"/>
<dbReference type="SUPFAM" id="SSF53323">
    <property type="entry name" value="Pyruvate-ferredoxin oxidoreductase, PFOR, domain III"/>
    <property type="match status" value="1"/>
</dbReference>
<dbReference type="STRING" id="1156395.DBT_2239"/>
<dbReference type="AlphaFoldDB" id="A0A1B9F358"/>
<name>A0A1B9F358_9BACT</name>
<comment type="caution">
    <text evidence="3">The sequence shown here is derived from an EMBL/GenBank/DDBJ whole genome shotgun (WGS) entry which is preliminary data.</text>
</comment>
<dbReference type="InterPro" id="IPR002869">
    <property type="entry name" value="Pyrv_flavodox_OxRed_cen"/>
</dbReference>
<sequence length="194" mass="20462">MNPLRILFTGVGGQGTLTASSLLAQAALIEGKEAILSEVHGMAQRGGVVESTVMLGGLKSPLISQGEADILVSFEPLEAIRALNKCHSDATIITNITPIVPFTVELGGPSYPDVEKNIEKMRTVFKNVIAINADDLAKEAGTQRAVNVVLLGVLLGTGLVPISPDSMKATIQQRVKPKFIEANLKAFELGFSAV</sequence>
<evidence type="ECO:0000313" key="4">
    <source>
        <dbReference type="Proteomes" id="UP000093080"/>
    </source>
</evidence>
<keyword evidence="4" id="KW-1185">Reference proteome</keyword>
<evidence type="ECO:0000313" key="3">
    <source>
        <dbReference type="EMBL" id="OCC14366.1"/>
    </source>
</evidence>
<dbReference type="PANTHER" id="PTHR43854">
    <property type="entry name" value="INDOLEPYRUVATE OXIDOREDUCTASE SUBUNIT IORB"/>
    <property type="match status" value="1"/>
</dbReference>
<reference evidence="3 4" key="1">
    <citation type="submission" date="2016-06" db="EMBL/GenBank/DDBJ databases">
        <title>Respiratory ammonification of nitrate coupled to the oxidation of elemental sulfur in deep-sea autotrophic thermophilic bacteria.</title>
        <authorList>
            <person name="Slobodkina G.B."/>
            <person name="Mardanov A.V."/>
            <person name="Ravin N.V."/>
            <person name="Frolova A.A."/>
            <person name="Viryasiv M.B."/>
            <person name="Chernyh N.A."/>
            <person name="Bonch-Osmolovskaya E.A."/>
            <person name="Slobodkin A.I."/>
        </authorList>
    </citation>
    <scope>NUCLEOTIDE SEQUENCE [LARGE SCALE GENOMIC DNA]</scope>
    <source>
        <strain evidence="3 4">S69</strain>
    </source>
</reference>
<dbReference type="InterPro" id="IPR052198">
    <property type="entry name" value="IorB_Oxidoreductase"/>
</dbReference>
<keyword evidence="3" id="KW-0670">Pyruvate</keyword>
<dbReference type="EMBL" id="MAGO01000013">
    <property type="protein sequence ID" value="OCC14366.1"/>
    <property type="molecule type" value="Genomic_DNA"/>
</dbReference>
<proteinExistence type="predicted"/>
<dbReference type="Proteomes" id="UP000093080">
    <property type="component" value="Unassembled WGS sequence"/>
</dbReference>
<dbReference type="Pfam" id="PF01558">
    <property type="entry name" value="POR"/>
    <property type="match status" value="1"/>
</dbReference>
<dbReference type="GO" id="GO:0016903">
    <property type="term" value="F:oxidoreductase activity, acting on the aldehyde or oxo group of donors"/>
    <property type="evidence" value="ECO:0007669"/>
    <property type="project" value="InterPro"/>
</dbReference>
<keyword evidence="1" id="KW-0560">Oxidoreductase</keyword>
<evidence type="ECO:0000259" key="2">
    <source>
        <dbReference type="Pfam" id="PF01558"/>
    </source>
</evidence>
<dbReference type="PANTHER" id="PTHR43854:SF1">
    <property type="entry name" value="INDOLEPYRUVATE OXIDOREDUCTASE SUBUNIT IORB"/>
    <property type="match status" value="1"/>
</dbReference>
<gene>
    <name evidence="3" type="ORF">DBT_2239</name>
</gene>
<evidence type="ECO:0000256" key="1">
    <source>
        <dbReference type="ARBA" id="ARBA00023002"/>
    </source>
</evidence>
<organism evidence="3 4">
    <name type="scientific">Dissulfuribacter thermophilus</name>
    <dbReference type="NCBI Taxonomy" id="1156395"/>
    <lineage>
        <taxon>Bacteria</taxon>
        <taxon>Pseudomonadati</taxon>
        <taxon>Thermodesulfobacteriota</taxon>
        <taxon>Dissulfuribacteria</taxon>
        <taxon>Dissulfuribacterales</taxon>
        <taxon>Dissulfuribacteraceae</taxon>
        <taxon>Dissulfuribacter</taxon>
    </lineage>
</organism>
<dbReference type="InterPro" id="IPR019752">
    <property type="entry name" value="Pyrv/ketoisovalerate_OxRed_cat"/>
</dbReference>
<feature type="domain" description="Pyruvate/ketoisovalerate oxidoreductase catalytic" evidence="2">
    <location>
        <begin position="12"/>
        <end position="191"/>
    </location>
</feature>
<protein>
    <submittedName>
        <fullName evidence="3">Indolepyruvate oxidoreductase subunit IorB</fullName>
    </submittedName>
</protein>
<dbReference type="PATRIC" id="fig|1156395.6.peg.2267"/>
<dbReference type="Gene3D" id="3.40.920.10">
    <property type="entry name" value="Pyruvate-ferredoxin oxidoreductase, PFOR, domain III"/>
    <property type="match status" value="1"/>
</dbReference>